<dbReference type="EMBL" id="JAIWYP010000006">
    <property type="protein sequence ID" value="KAH3809863.1"/>
    <property type="molecule type" value="Genomic_DNA"/>
</dbReference>
<dbReference type="Proteomes" id="UP000828390">
    <property type="component" value="Unassembled WGS sequence"/>
</dbReference>
<evidence type="ECO:0000313" key="3">
    <source>
        <dbReference type="EMBL" id="KAH3809863.1"/>
    </source>
</evidence>
<dbReference type="EMBL" id="JAIWYP010000011">
    <property type="protein sequence ID" value="KAH3733524.1"/>
    <property type="molecule type" value="Genomic_DNA"/>
</dbReference>
<organism evidence="3 4">
    <name type="scientific">Dreissena polymorpha</name>
    <name type="common">Zebra mussel</name>
    <name type="synonym">Mytilus polymorpha</name>
    <dbReference type="NCBI Taxonomy" id="45954"/>
    <lineage>
        <taxon>Eukaryota</taxon>
        <taxon>Metazoa</taxon>
        <taxon>Spiralia</taxon>
        <taxon>Lophotrochozoa</taxon>
        <taxon>Mollusca</taxon>
        <taxon>Bivalvia</taxon>
        <taxon>Autobranchia</taxon>
        <taxon>Heteroconchia</taxon>
        <taxon>Euheterodonta</taxon>
        <taxon>Imparidentia</taxon>
        <taxon>Neoheterodontei</taxon>
        <taxon>Myida</taxon>
        <taxon>Dreissenoidea</taxon>
        <taxon>Dreissenidae</taxon>
        <taxon>Dreissena</taxon>
    </lineage>
</organism>
<proteinExistence type="predicted"/>
<accession>A0A9D4G6Y3</accession>
<comment type="caution">
    <text evidence="3">The sequence shown here is derived from an EMBL/GenBank/DDBJ whole genome shotgun (WGS) entry which is preliminary data.</text>
</comment>
<gene>
    <name evidence="1" type="ORF">DPMN_039953</name>
    <name evidence="3" type="ORF">DPMN_138243</name>
    <name evidence="2" type="ORF">DPMN_181337</name>
</gene>
<reference evidence="3" key="2">
    <citation type="submission" date="2020-11" db="EMBL/GenBank/DDBJ databases">
        <authorList>
            <person name="McCartney M.A."/>
            <person name="Auch B."/>
            <person name="Kono T."/>
            <person name="Mallez S."/>
            <person name="Becker A."/>
            <person name="Gohl D.M."/>
            <person name="Silverstein K.A.T."/>
            <person name="Koren S."/>
            <person name="Bechman K.B."/>
            <person name="Herman A."/>
            <person name="Abrahante J.E."/>
            <person name="Garbe J."/>
        </authorList>
    </citation>
    <scope>NUCLEOTIDE SEQUENCE</scope>
    <source>
        <strain evidence="3">Duluth1</strain>
        <tissue evidence="3">Whole animal</tissue>
    </source>
</reference>
<keyword evidence="4" id="KW-1185">Reference proteome</keyword>
<evidence type="ECO:0000313" key="1">
    <source>
        <dbReference type="EMBL" id="KAH3733524.1"/>
    </source>
</evidence>
<sequence length="102" mass="11280">MNKNVGTKLLGMKKLVYFKVPGHSLWSANLCSIALTLRKPQAMKTAPRLASMATALPATAMTRVVYVSMLKLVPEPTMTNQAPLAAMFFNRPAEIFLRTRLT</sequence>
<dbReference type="EMBL" id="JAIWYP010000010">
    <property type="protein sequence ID" value="KAH3746919.1"/>
    <property type="molecule type" value="Genomic_DNA"/>
</dbReference>
<protein>
    <submittedName>
        <fullName evidence="3">Uncharacterized protein</fullName>
    </submittedName>
</protein>
<evidence type="ECO:0000313" key="2">
    <source>
        <dbReference type="EMBL" id="KAH3746919.1"/>
    </source>
</evidence>
<name>A0A9D4G6Y3_DREPO</name>
<evidence type="ECO:0000313" key="4">
    <source>
        <dbReference type="Proteomes" id="UP000828390"/>
    </source>
</evidence>
<reference evidence="3" key="1">
    <citation type="journal article" date="2019" name="bioRxiv">
        <title>The Genome of the Zebra Mussel, Dreissena polymorpha: A Resource for Invasive Species Research.</title>
        <authorList>
            <person name="McCartney M.A."/>
            <person name="Auch B."/>
            <person name="Kono T."/>
            <person name="Mallez S."/>
            <person name="Zhang Y."/>
            <person name="Obille A."/>
            <person name="Becker A."/>
            <person name="Abrahante J.E."/>
            <person name="Garbe J."/>
            <person name="Badalamenti J.P."/>
            <person name="Herman A."/>
            <person name="Mangelson H."/>
            <person name="Liachko I."/>
            <person name="Sullivan S."/>
            <person name="Sone E.D."/>
            <person name="Koren S."/>
            <person name="Silverstein K.A.T."/>
            <person name="Beckman K.B."/>
            <person name="Gohl D.M."/>
        </authorList>
    </citation>
    <scope>NUCLEOTIDE SEQUENCE</scope>
    <source>
        <strain evidence="3">Duluth1</strain>
        <tissue evidence="3">Whole animal</tissue>
    </source>
</reference>
<dbReference type="AlphaFoldDB" id="A0A9D4G6Y3"/>